<dbReference type="SUPFAM" id="SSF47384">
    <property type="entry name" value="Homodimeric domain of signal transducing histidine kinase"/>
    <property type="match status" value="1"/>
</dbReference>
<evidence type="ECO:0000256" key="2">
    <source>
        <dbReference type="ARBA" id="ARBA00012438"/>
    </source>
</evidence>
<name>A0A8J6N7G2_9BACT</name>
<protein>
    <recommendedName>
        <fullName evidence="2">histidine kinase</fullName>
        <ecNumber evidence="2">2.7.13.3</ecNumber>
    </recommendedName>
</protein>
<evidence type="ECO:0000313" key="3">
    <source>
        <dbReference type="EMBL" id="MBC8209283.1"/>
    </source>
</evidence>
<sequence length="221" mass="24330">MTDHWQTLGEEGIQFMGKMSASISHELKNVLAIINENAGLLNDFCLMAERGMEIDPERLARISGNIAKQVKRGDQILKNMNRFAHSTDHPLSTVDLHATLAMVVKLATRFAANRVVTLTTTPTNKPLLITSRPFLLANLLWRCLDRSMNFVGTEKKITLSAVTKGEQTLIIFNGLSDQPIEEPAIFPSQQDSDLLTILQCTLTTASAVGELTLTLPQTTGN</sequence>
<dbReference type="Gene3D" id="1.10.287.130">
    <property type="match status" value="1"/>
</dbReference>
<dbReference type="EC" id="2.7.13.3" evidence="2"/>
<dbReference type="InterPro" id="IPR003661">
    <property type="entry name" value="HisK_dim/P_dom"/>
</dbReference>
<comment type="caution">
    <text evidence="3">The sequence shown here is derived from an EMBL/GenBank/DDBJ whole genome shotgun (WGS) entry which is preliminary data.</text>
</comment>
<accession>A0A8J6N7G2</accession>
<dbReference type="AlphaFoldDB" id="A0A8J6N7G2"/>
<gene>
    <name evidence="3" type="ORF">H8E79_08985</name>
</gene>
<dbReference type="Proteomes" id="UP000599024">
    <property type="component" value="Unassembled WGS sequence"/>
</dbReference>
<comment type="catalytic activity">
    <reaction evidence="1">
        <text>ATP + protein L-histidine = ADP + protein N-phospho-L-histidine.</text>
        <dbReference type="EC" id="2.7.13.3"/>
    </reaction>
</comment>
<dbReference type="GO" id="GO:0000155">
    <property type="term" value="F:phosphorelay sensor kinase activity"/>
    <property type="evidence" value="ECO:0007669"/>
    <property type="project" value="InterPro"/>
</dbReference>
<evidence type="ECO:0000256" key="1">
    <source>
        <dbReference type="ARBA" id="ARBA00000085"/>
    </source>
</evidence>
<dbReference type="InterPro" id="IPR036097">
    <property type="entry name" value="HisK_dim/P_sf"/>
</dbReference>
<keyword evidence="3" id="KW-0808">Transferase</keyword>
<organism evidence="3 4">
    <name type="scientific">Candidatus Desulfatifera sulfidica</name>
    <dbReference type="NCBI Taxonomy" id="2841691"/>
    <lineage>
        <taxon>Bacteria</taxon>
        <taxon>Pseudomonadati</taxon>
        <taxon>Thermodesulfobacteriota</taxon>
        <taxon>Desulfobulbia</taxon>
        <taxon>Desulfobulbales</taxon>
        <taxon>Desulfobulbaceae</taxon>
        <taxon>Candidatus Desulfatifera</taxon>
    </lineage>
</organism>
<keyword evidence="3" id="KW-0418">Kinase</keyword>
<reference evidence="3 4" key="1">
    <citation type="submission" date="2020-08" db="EMBL/GenBank/DDBJ databases">
        <title>Bridging the membrane lipid divide: bacteria of the FCB group superphylum have the potential to synthesize archaeal ether lipids.</title>
        <authorList>
            <person name="Villanueva L."/>
            <person name="Von Meijenfeldt F.A.B."/>
            <person name="Westbye A.B."/>
            <person name="Yadav S."/>
            <person name="Hopmans E.C."/>
            <person name="Dutilh B.E."/>
            <person name="Sinninghe Damste J.S."/>
        </authorList>
    </citation>
    <scope>NUCLEOTIDE SEQUENCE [LARGE SCALE GENOMIC DNA]</scope>
    <source>
        <strain evidence="3">NIOZ-UU81</strain>
    </source>
</reference>
<dbReference type="CDD" id="cd00082">
    <property type="entry name" value="HisKA"/>
    <property type="match status" value="1"/>
</dbReference>
<proteinExistence type="predicted"/>
<evidence type="ECO:0000313" key="4">
    <source>
        <dbReference type="Proteomes" id="UP000599024"/>
    </source>
</evidence>
<dbReference type="EMBL" id="JACNLK010000088">
    <property type="protein sequence ID" value="MBC8209283.1"/>
    <property type="molecule type" value="Genomic_DNA"/>
</dbReference>